<comment type="caution">
    <text evidence="8">The sequence shown here is derived from an EMBL/GenBank/DDBJ whole genome shotgun (WGS) entry which is preliminary data.</text>
</comment>
<dbReference type="InterPro" id="IPR024607">
    <property type="entry name" value="Sulfatase_CS"/>
</dbReference>
<keyword evidence="5" id="KW-0378">Hydrolase</keyword>
<dbReference type="Proteomes" id="UP001610104">
    <property type="component" value="Unassembled WGS sequence"/>
</dbReference>
<reference evidence="8 9" key="1">
    <citation type="submission" date="2024-02" db="EMBL/GenBank/DDBJ databases">
        <title>A Gaetbulibacter species isolated from tidal flats and genomic insights of their niches.</title>
        <authorList>
            <person name="Ye Y."/>
        </authorList>
    </citation>
    <scope>NUCLEOTIDE SEQUENCE [LARGE SCALE GENOMIC DNA]</scope>
    <source>
        <strain evidence="8 9">KEM-8</strain>
    </source>
</reference>
<evidence type="ECO:0000256" key="3">
    <source>
        <dbReference type="ARBA" id="ARBA00022723"/>
    </source>
</evidence>
<proteinExistence type="inferred from homology"/>
<feature type="domain" description="Sulfatase N-terminal" evidence="7">
    <location>
        <begin position="29"/>
        <end position="412"/>
    </location>
</feature>
<evidence type="ECO:0000256" key="1">
    <source>
        <dbReference type="ARBA" id="ARBA00001913"/>
    </source>
</evidence>
<dbReference type="InterPro" id="IPR000917">
    <property type="entry name" value="Sulfatase_N"/>
</dbReference>
<keyword evidence="9" id="KW-1185">Reference proteome</keyword>
<organism evidence="8 9">
    <name type="scientific">Gaetbulibacter aquiaggeris</name>
    <dbReference type="NCBI Taxonomy" id="1735373"/>
    <lineage>
        <taxon>Bacteria</taxon>
        <taxon>Pseudomonadati</taxon>
        <taxon>Bacteroidota</taxon>
        <taxon>Flavobacteriia</taxon>
        <taxon>Flavobacteriales</taxon>
        <taxon>Flavobacteriaceae</taxon>
        <taxon>Gaetbulibacter</taxon>
    </lineage>
</organism>
<evidence type="ECO:0000256" key="5">
    <source>
        <dbReference type="ARBA" id="ARBA00022801"/>
    </source>
</evidence>
<evidence type="ECO:0000313" key="8">
    <source>
        <dbReference type="EMBL" id="MFH6768591.1"/>
    </source>
</evidence>
<dbReference type="Gene3D" id="3.40.720.10">
    <property type="entry name" value="Alkaline Phosphatase, subunit A"/>
    <property type="match status" value="1"/>
</dbReference>
<name>A0ABW7MP47_9FLAO</name>
<dbReference type="PROSITE" id="PS00523">
    <property type="entry name" value="SULFATASE_1"/>
    <property type="match status" value="1"/>
</dbReference>
<dbReference type="SUPFAM" id="SSF53649">
    <property type="entry name" value="Alkaline phosphatase-like"/>
    <property type="match status" value="1"/>
</dbReference>
<sequence length="525" mass="60591">MTFFKTIWVFIFFLFNFQNLVSQNLKDKPNVLFIICDDLNDYQGVFGGHPQAKTPHIDKLAASGVRFMNAQSNVPVCSPSRNSLITGVYPHVSLDYGWTDLKKQPVLKNNKTLIRYFKDNGYLTLGTGKITHGEIKEDWDEWGMPLKYNYGPVYFDGENRISNPAVPAPFSSIGPIDGSFGRLSAGISEGIKGEKGWVYGPDNKPMRYINDKDRDLMQDELHAEWAVKKIKELDSRNDNQPFFMGIGFVRPHTPLHAPDKYFDMFPLDKIELEKWMIDDEKDTFYNTNFDPNDNDNNKGHRYYRMLLESYNGDRALALKHFLQAYLACVAFVDEQVGKVIDALNDSKFKDNTIIVFTSDHGWQMGEKNYLFKNSPWEESTRIPMIIKTPTSKSALTVEHPVSLIDLYPTLKDYCHLTGNNKFNESGGDLGGYSLKPFIEENDAEWKGPNGALTVVGNYGIKVQTQNQNFSYRTKYWRYIRYGNGQEELYNHKKDPYEWHNLASLKKYKKIKTRLFSEMDIILNNK</sequence>
<comment type="cofactor">
    <cofactor evidence="1">
        <name>Ca(2+)</name>
        <dbReference type="ChEBI" id="CHEBI:29108"/>
    </cofactor>
</comment>
<dbReference type="PANTHER" id="PTHR45953">
    <property type="entry name" value="IDURONATE 2-SULFATASE"/>
    <property type="match status" value="1"/>
</dbReference>
<evidence type="ECO:0000256" key="6">
    <source>
        <dbReference type="ARBA" id="ARBA00022837"/>
    </source>
</evidence>
<keyword evidence="4" id="KW-0732">Signal</keyword>
<evidence type="ECO:0000256" key="4">
    <source>
        <dbReference type="ARBA" id="ARBA00022729"/>
    </source>
</evidence>
<dbReference type="InterPro" id="IPR017850">
    <property type="entry name" value="Alkaline_phosphatase_core_sf"/>
</dbReference>
<dbReference type="Pfam" id="PF00884">
    <property type="entry name" value="Sulfatase"/>
    <property type="match status" value="1"/>
</dbReference>
<dbReference type="EMBL" id="JBAWKC010000002">
    <property type="protein sequence ID" value="MFH6768591.1"/>
    <property type="molecule type" value="Genomic_DNA"/>
</dbReference>
<dbReference type="RefSeq" id="WP_395437842.1">
    <property type="nucleotide sequence ID" value="NZ_JBAWKC010000002.1"/>
</dbReference>
<dbReference type="PANTHER" id="PTHR45953:SF1">
    <property type="entry name" value="IDURONATE 2-SULFATASE"/>
    <property type="match status" value="1"/>
</dbReference>
<protein>
    <submittedName>
        <fullName evidence="8">Sulfatase</fullName>
    </submittedName>
</protein>
<gene>
    <name evidence="8" type="ORF">V8G56_07590</name>
</gene>
<accession>A0ABW7MP47</accession>
<evidence type="ECO:0000259" key="7">
    <source>
        <dbReference type="Pfam" id="PF00884"/>
    </source>
</evidence>
<keyword evidence="3" id="KW-0479">Metal-binding</keyword>
<keyword evidence="6" id="KW-0106">Calcium</keyword>
<evidence type="ECO:0000313" key="9">
    <source>
        <dbReference type="Proteomes" id="UP001610104"/>
    </source>
</evidence>
<comment type="similarity">
    <text evidence="2">Belongs to the sulfatase family.</text>
</comment>
<evidence type="ECO:0000256" key="2">
    <source>
        <dbReference type="ARBA" id="ARBA00008779"/>
    </source>
</evidence>
<dbReference type="InterPro" id="IPR035874">
    <property type="entry name" value="IDS"/>
</dbReference>
<dbReference type="CDD" id="cd16030">
    <property type="entry name" value="iduronate-2-sulfatase"/>
    <property type="match status" value="1"/>
</dbReference>